<feature type="domain" description="Transcription factor CBF/NF-Y/archaeal histone" evidence="4">
    <location>
        <begin position="54"/>
        <end position="118"/>
    </location>
</feature>
<dbReference type="GO" id="GO:0051123">
    <property type="term" value="P:RNA polymerase II preinitiation complex assembly"/>
    <property type="evidence" value="ECO:0007669"/>
    <property type="project" value="TreeGrafter"/>
</dbReference>
<evidence type="ECO:0000313" key="5">
    <source>
        <dbReference type="EMBL" id="GIL46585.1"/>
    </source>
</evidence>
<dbReference type="SUPFAM" id="SSF47113">
    <property type="entry name" value="Histone-fold"/>
    <property type="match status" value="1"/>
</dbReference>
<proteinExistence type="predicted"/>
<dbReference type="GO" id="GO:0000122">
    <property type="term" value="P:negative regulation of transcription by RNA polymerase II"/>
    <property type="evidence" value="ECO:0007669"/>
    <property type="project" value="InterPro"/>
</dbReference>
<dbReference type="EMBL" id="BNCO01000004">
    <property type="protein sequence ID" value="GIL46585.1"/>
    <property type="molecule type" value="Genomic_DNA"/>
</dbReference>
<dbReference type="PANTHER" id="PTHR46138">
    <property type="entry name" value="PROTEIN DR1"/>
    <property type="match status" value="1"/>
</dbReference>
<dbReference type="AlphaFoldDB" id="A0A8J4AUK3"/>
<sequence>ITVWVWLWRSRERYGFIPVHQVVTLSLRTSYFYKIYIIGYAHKPNEMADDNDVSLPRTTLQKMIKDLVPPDMRVANDTVDLVIACCTEFIQLISSESNEVATRESRSIIHPDHVVRALTELGFQSFVGEVTAAWDTFKEETKTAHSRKADLRKTGAEHAGLSEEEQILLQQQMFAQARAVSMTTSESAAAMHAAYEQTMVAQQQQQQHAQAGTLYQQQHFGLLHSGGSFVQQHQQQVLPGSSTGGYGPGGTSDGAGGDPTSLDTDDDYSE</sequence>
<dbReference type="GO" id="GO:0016251">
    <property type="term" value="F:RNA polymerase II general transcription initiation factor activity"/>
    <property type="evidence" value="ECO:0007669"/>
    <property type="project" value="TreeGrafter"/>
</dbReference>
<evidence type="ECO:0000256" key="2">
    <source>
        <dbReference type="ARBA" id="ARBA00023242"/>
    </source>
</evidence>
<organism evidence="5 6">
    <name type="scientific">Volvox africanus</name>
    <dbReference type="NCBI Taxonomy" id="51714"/>
    <lineage>
        <taxon>Eukaryota</taxon>
        <taxon>Viridiplantae</taxon>
        <taxon>Chlorophyta</taxon>
        <taxon>core chlorophytes</taxon>
        <taxon>Chlorophyceae</taxon>
        <taxon>CS clade</taxon>
        <taxon>Chlamydomonadales</taxon>
        <taxon>Volvocaceae</taxon>
        <taxon>Volvox</taxon>
    </lineage>
</organism>
<dbReference type="GO" id="GO:0017025">
    <property type="term" value="F:TBP-class protein binding"/>
    <property type="evidence" value="ECO:0007669"/>
    <property type="project" value="TreeGrafter"/>
</dbReference>
<dbReference type="Pfam" id="PF00808">
    <property type="entry name" value="CBFD_NFYB_HMF"/>
    <property type="match status" value="1"/>
</dbReference>
<dbReference type="InterPro" id="IPR003958">
    <property type="entry name" value="CBFA_NFYB_domain"/>
</dbReference>
<dbReference type="FunFam" id="1.10.20.10:FF:000019">
    <property type="entry name" value="Negative cofactor 2 beta"/>
    <property type="match status" value="1"/>
</dbReference>
<comment type="subcellular location">
    <subcellularLocation>
        <location evidence="1">Nucleus</location>
    </subcellularLocation>
</comment>
<dbReference type="Proteomes" id="UP000747399">
    <property type="component" value="Unassembled WGS sequence"/>
</dbReference>
<dbReference type="GO" id="GO:0017054">
    <property type="term" value="C:negative cofactor 2 complex"/>
    <property type="evidence" value="ECO:0007669"/>
    <property type="project" value="InterPro"/>
</dbReference>
<protein>
    <recommendedName>
        <fullName evidence="4">Transcription factor CBF/NF-Y/archaeal histone domain-containing protein</fullName>
    </recommendedName>
</protein>
<gene>
    <name evidence="5" type="ORF">Vafri_3557</name>
</gene>
<evidence type="ECO:0000256" key="1">
    <source>
        <dbReference type="ARBA" id="ARBA00004123"/>
    </source>
</evidence>
<keyword evidence="6" id="KW-1185">Reference proteome</keyword>
<evidence type="ECO:0000313" key="6">
    <source>
        <dbReference type="Proteomes" id="UP000747399"/>
    </source>
</evidence>
<accession>A0A8J4AUK3</accession>
<feature type="region of interest" description="Disordered" evidence="3">
    <location>
        <begin position="232"/>
        <end position="270"/>
    </location>
</feature>
<feature type="compositionally biased region" description="Gly residues" evidence="3">
    <location>
        <begin position="242"/>
        <end position="257"/>
    </location>
</feature>
<feature type="non-terminal residue" evidence="5">
    <location>
        <position position="270"/>
    </location>
</feature>
<name>A0A8J4AUK3_9CHLO</name>
<dbReference type="InterPro" id="IPR009072">
    <property type="entry name" value="Histone-fold"/>
</dbReference>
<dbReference type="GO" id="GO:0046982">
    <property type="term" value="F:protein heterodimerization activity"/>
    <property type="evidence" value="ECO:0007669"/>
    <property type="project" value="InterPro"/>
</dbReference>
<dbReference type="PANTHER" id="PTHR46138:SF1">
    <property type="entry name" value="PROTEIN DR1"/>
    <property type="match status" value="1"/>
</dbReference>
<evidence type="ECO:0000259" key="4">
    <source>
        <dbReference type="Pfam" id="PF00808"/>
    </source>
</evidence>
<evidence type="ECO:0000256" key="3">
    <source>
        <dbReference type="SAM" id="MobiDB-lite"/>
    </source>
</evidence>
<comment type="caution">
    <text evidence="5">The sequence shown here is derived from an EMBL/GenBank/DDBJ whole genome shotgun (WGS) entry which is preliminary data.</text>
</comment>
<dbReference type="InterPro" id="IPR042225">
    <property type="entry name" value="Ncb2"/>
</dbReference>
<reference evidence="5" key="1">
    <citation type="journal article" date="2021" name="Proc. Natl. Acad. Sci. U.S.A.">
        <title>Three genomes in the algal genus Volvox reveal the fate of a haploid sex-determining region after a transition to homothallism.</title>
        <authorList>
            <person name="Yamamoto K."/>
            <person name="Hamaji T."/>
            <person name="Kawai-Toyooka H."/>
            <person name="Matsuzaki R."/>
            <person name="Takahashi F."/>
            <person name="Nishimura Y."/>
            <person name="Kawachi M."/>
            <person name="Noguchi H."/>
            <person name="Minakuchi Y."/>
            <person name="Umen J.G."/>
            <person name="Toyoda A."/>
            <person name="Nozaki H."/>
        </authorList>
    </citation>
    <scope>NUCLEOTIDE SEQUENCE</scope>
    <source>
        <strain evidence="5">NIES-3780</strain>
    </source>
</reference>
<dbReference type="Gene3D" id="1.10.20.10">
    <property type="entry name" value="Histone, subunit A"/>
    <property type="match status" value="1"/>
</dbReference>
<keyword evidence="2" id="KW-0539">Nucleus</keyword>
<dbReference type="CDD" id="cd22905">
    <property type="entry name" value="HFD_Dr1"/>
    <property type="match status" value="1"/>
</dbReference>